<evidence type="ECO:0000313" key="1">
    <source>
        <dbReference type="EMBL" id="TYP96862.1"/>
    </source>
</evidence>
<proteinExistence type="predicted"/>
<protein>
    <recommendedName>
        <fullName evidence="3">DUF2891 family protein</fullName>
    </recommendedName>
</protein>
<reference evidence="1 2" key="1">
    <citation type="submission" date="2019-07" db="EMBL/GenBank/DDBJ databases">
        <title>Genomic Encyclopedia of Archaeal and Bacterial Type Strains, Phase II (KMG-II): from individual species to whole genera.</title>
        <authorList>
            <person name="Goeker M."/>
        </authorList>
    </citation>
    <scope>NUCLEOTIDE SEQUENCE [LARGE SCALE GENOMIC DNA]</scope>
    <source>
        <strain evidence="1 2">DSM 18850</strain>
    </source>
</reference>
<dbReference type="EMBL" id="VNHX01000004">
    <property type="protein sequence ID" value="TYP96862.1"/>
    <property type="molecule type" value="Genomic_DNA"/>
</dbReference>
<keyword evidence="2" id="KW-1185">Reference proteome</keyword>
<accession>A0A5S5DPV5</accession>
<name>A0A5S5DPV5_9SPHI</name>
<dbReference type="Proteomes" id="UP000325105">
    <property type="component" value="Unassembled WGS sequence"/>
</dbReference>
<dbReference type="Pfam" id="PF11199">
    <property type="entry name" value="DUF2891"/>
    <property type="match status" value="1"/>
</dbReference>
<dbReference type="InterPro" id="IPR021365">
    <property type="entry name" value="DUF2891"/>
</dbReference>
<dbReference type="AlphaFoldDB" id="A0A5S5DPV5"/>
<gene>
    <name evidence="1" type="ORF">BC792_10484</name>
</gene>
<evidence type="ECO:0008006" key="3">
    <source>
        <dbReference type="Google" id="ProtNLM"/>
    </source>
</evidence>
<sequence length="381" mass="43094">MAKTYFFKAFQHVGGWAAVVLISAGIASLSACQGNKSGQKPENNETERFEISEETARTIFELPTHCLDQEYPNKLGQVIGSASDLKSPKALRPIFYGCFDWHSAVHGYWSIVRLLKLYPQLDSGGKVRQLLNTHITEENLAVELAFFNDENNLGFERTYGWAWLFKLQEELRAWDDTDAKRWSAVLQPLVDLLAERTQVYLSKLIYPIRTGQHDNTAFSLTLMYAYATAVGDMDLVNAIKTTSIRFYESDKNCDLAYEPGGNDFLSPCLEEAYLMSKVMPKDEYKNWLLNFMPLLFEEEIEELQPAIVSDRTDGKLVHLDGLNFSRANCLYGIGRALPELQQSLNPIANAHIAFSIKNLANDDYMGSHWLGTFALLALSNE</sequence>
<dbReference type="OrthoDB" id="9779797at2"/>
<dbReference type="RefSeq" id="WP_148907788.1">
    <property type="nucleotide sequence ID" value="NZ_VNHX01000004.1"/>
</dbReference>
<organism evidence="1 2">
    <name type="scientific">Sphingobacterium allocomposti</name>
    <dbReference type="NCBI Taxonomy" id="415956"/>
    <lineage>
        <taxon>Bacteria</taxon>
        <taxon>Pseudomonadati</taxon>
        <taxon>Bacteroidota</taxon>
        <taxon>Sphingobacteriia</taxon>
        <taxon>Sphingobacteriales</taxon>
        <taxon>Sphingobacteriaceae</taxon>
        <taxon>Sphingobacterium</taxon>
    </lineage>
</organism>
<evidence type="ECO:0000313" key="2">
    <source>
        <dbReference type="Proteomes" id="UP000325105"/>
    </source>
</evidence>
<comment type="caution">
    <text evidence="1">The sequence shown here is derived from an EMBL/GenBank/DDBJ whole genome shotgun (WGS) entry which is preliminary data.</text>
</comment>
<dbReference type="PROSITE" id="PS51257">
    <property type="entry name" value="PROKAR_LIPOPROTEIN"/>
    <property type="match status" value="1"/>
</dbReference>